<evidence type="ECO:0000256" key="3">
    <source>
        <dbReference type="ARBA" id="ARBA00023242"/>
    </source>
</evidence>
<name>A0A6P9EX00_ZALCA</name>
<dbReference type="Pfam" id="PF02760">
    <property type="entry name" value="HIN"/>
    <property type="match status" value="2"/>
</dbReference>
<dbReference type="GO" id="GO:0005730">
    <property type="term" value="C:nucleolus"/>
    <property type="evidence" value="ECO:0007669"/>
    <property type="project" value="TreeGrafter"/>
</dbReference>
<dbReference type="Pfam" id="PF02758">
    <property type="entry name" value="PYRIN"/>
    <property type="match status" value="1"/>
</dbReference>
<dbReference type="InterPro" id="IPR040205">
    <property type="entry name" value="HIN-200"/>
</dbReference>
<dbReference type="PANTHER" id="PTHR12200">
    <property type="entry name" value="INTERFERON-INDUCIBLE PROTEIN AIM2 FAMILY MEMBER"/>
    <property type="match status" value="1"/>
</dbReference>
<organism evidence="7 8">
    <name type="scientific">Zalophus californianus</name>
    <name type="common">California sealion</name>
    <dbReference type="NCBI Taxonomy" id="9704"/>
    <lineage>
        <taxon>Eukaryota</taxon>
        <taxon>Metazoa</taxon>
        <taxon>Chordata</taxon>
        <taxon>Craniata</taxon>
        <taxon>Vertebrata</taxon>
        <taxon>Euteleostomi</taxon>
        <taxon>Mammalia</taxon>
        <taxon>Eutheria</taxon>
        <taxon>Laurasiatheria</taxon>
        <taxon>Carnivora</taxon>
        <taxon>Caniformia</taxon>
        <taxon>Pinnipedia</taxon>
        <taxon>Otariidae</taxon>
        <taxon>Zalophus</taxon>
    </lineage>
</organism>
<feature type="region of interest" description="Disordered" evidence="4">
    <location>
        <begin position="90"/>
        <end position="115"/>
    </location>
</feature>
<dbReference type="PANTHER" id="PTHR12200:SF25">
    <property type="entry name" value="PYRIN AND HIN DOMAIN-CONTAINING PROTEIN 1"/>
    <property type="match status" value="1"/>
</dbReference>
<dbReference type="SUPFAM" id="SSF159141">
    <property type="entry name" value="HIN-2000 domain-like"/>
    <property type="match status" value="4"/>
</dbReference>
<gene>
    <name evidence="8" type="primary">IFI16</name>
</gene>
<dbReference type="Gene3D" id="2.40.50.140">
    <property type="entry name" value="Nucleic acid-binding proteins"/>
    <property type="match status" value="4"/>
</dbReference>
<dbReference type="Gene3D" id="1.10.533.10">
    <property type="entry name" value="Death Domain, Fas"/>
    <property type="match status" value="1"/>
</dbReference>
<dbReference type="PROSITE" id="PS50824">
    <property type="entry name" value="DAPIN"/>
    <property type="match status" value="1"/>
</dbReference>
<feature type="domain" description="Pyrin" evidence="5">
    <location>
        <begin position="1"/>
        <end position="88"/>
    </location>
</feature>
<evidence type="ECO:0000256" key="4">
    <source>
        <dbReference type="SAM" id="MobiDB-lite"/>
    </source>
</evidence>
<feature type="domain" description="HIN-200" evidence="6">
    <location>
        <begin position="194"/>
        <end position="394"/>
    </location>
</feature>
<feature type="region of interest" description="Disordered" evidence="4">
    <location>
        <begin position="394"/>
        <end position="569"/>
    </location>
</feature>
<evidence type="ECO:0000259" key="6">
    <source>
        <dbReference type="PROSITE" id="PS50834"/>
    </source>
</evidence>
<keyword evidence="3" id="KW-0539">Nucleus</keyword>
<comment type="similarity">
    <text evidence="2">Belongs to the HIN-200 family.</text>
</comment>
<keyword evidence="7" id="KW-1185">Reference proteome</keyword>
<evidence type="ECO:0000256" key="2">
    <source>
        <dbReference type="ARBA" id="ARBA00008647"/>
    </source>
</evidence>
<dbReference type="GO" id="GO:0035458">
    <property type="term" value="P:cellular response to interferon-beta"/>
    <property type="evidence" value="ECO:0007669"/>
    <property type="project" value="InterPro"/>
</dbReference>
<feature type="compositionally biased region" description="Basic and acidic residues" evidence="4">
    <location>
        <begin position="90"/>
        <end position="101"/>
    </location>
</feature>
<proteinExistence type="inferred from homology"/>
<evidence type="ECO:0000313" key="8">
    <source>
        <dbReference type="RefSeq" id="XP_035578069.1"/>
    </source>
</evidence>
<dbReference type="Proteomes" id="UP000515165">
    <property type="component" value="Chromosome 10"/>
</dbReference>
<dbReference type="GO" id="GO:0005654">
    <property type="term" value="C:nucleoplasm"/>
    <property type="evidence" value="ECO:0007669"/>
    <property type="project" value="TreeGrafter"/>
</dbReference>
<dbReference type="GeneID" id="113932300"/>
<dbReference type="CTD" id="3428"/>
<dbReference type="InterPro" id="IPR012340">
    <property type="entry name" value="NA-bd_OB-fold"/>
</dbReference>
<feature type="compositionally biased region" description="Polar residues" evidence="4">
    <location>
        <begin position="522"/>
        <end position="540"/>
    </location>
</feature>
<comment type="subcellular location">
    <subcellularLocation>
        <location evidence="1">Nucleus</location>
    </subcellularLocation>
</comment>
<feature type="compositionally biased region" description="Polar residues" evidence="4">
    <location>
        <begin position="407"/>
        <end position="428"/>
    </location>
</feature>
<dbReference type="PROSITE" id="PS50834">
    <property type="entry name" value="HIN_200"/>
    <property type="match status" value="2"/>
</dbReference>
<evidence type="ECO:0000313" key="7">
    <source>
        <dbReference type="Proteomes" id="UP000515165"/>
    </source>
</evidence>
<reference evidence="8" key="1">
    <citation type="submission" date="2025-08" db="UniProtKB">
        <authorList>
            <consortium name="RefSeq"/>
        </authorList>
    </citation>
    <scope>IDENTIFICATION</scope>
    <source>
        <tissue evidence="8">Blood</tissue>
    </source>
</reference>
<feature type="domain" description="HIN-200" evidence="6">
    <location>
        <begin position="566"/>
        <end position="764"/>
    </location>
</feature>
<dbReference type="GO" id="GO:0005829">
    <property type="term" value="C:cytosol"/>
    <property type="evidence" value="ECO:0007669"/>
    <property type="project" value="TreeGrafter"/>
</dbReference>
<feature type="compositionally biased region" description="Polar residues" evidence="4">
    <location>
        <begin position="463"/>
        <end position="489"/>
    </location>
</feature>
<dbReference type="RefSeq" id="XP_035578069.1">
    <property type="nucleotide sequence ID" value="XM_035722176.1"/>
</dbReference>
<sequence length="784" mass="87861">MGSEYKRIILLKGLELINDYQFSIVKSLLAHDLGLTSNMQEEYNKVKIADLMEKKFPGAACVDKLIDLFKDMPPLKDIVKQLRNEKMKVAKKMKTTEETPKKKPQQARVGPRALAPTTSSALLCERAEGTTASQKRKPVAKGTAAAKKNKGFQPQTLPVCHSGASTSAAVGFLPPPQTSSSAPFVSALPEMMKGQHQAAPRGRVLQQGPLTVLVLKATEPFEYESPEDGRSRMFHATVATPSQFFHVKVLNSNLKEKFTKENIITISDYYECKGILEINKTSSVYEADPFQLIVVPNSITKRANETPKIDNLYKQASGTFVYGLFLLHEKKVNRKTTVYEIQDNTGVMEVVGTERWHNIKCEKGDKLRLFCFQLKTIDQKLKLTCGTHSFIQKKKIKTKQNDESKRTQPTQGQSQLPGPSVTSTQATWSYPQTPQMTPPTPASSSSTKKKKTKATQNDESKRTQPTQEQSQLPGPSITRTQSTWSYPQTPQMPPPTLGSSSSTKKMKMEITQNDESKRMQPTEGQSQLPGPSVTSTQSTWSYPQTPQMSPPTPASSSSTKKPRLKTVPREASIEEGFQKGPKEVMVLKATEPFTYDLMEAERKMFHATVATESQFFQVKVFHVSLKEKFIPKKVITISDYYGRNGFLEVYDATCVSDVNADRKMEISSRLIQNANATPKINNLYSQEPGTFVSGIYQVHKKKVLNEHIILYEIQDNTGKMEVLVYGRLTKVNCEEGDKLKLICFELSADPRQLRSVIHSFIKVIKSRKNKKQPLNPDSHTETSL</sequence>
<dbReference type="SMART" id="SM01289">
    <property type="entry name" value="PYRIN"/>
    <property type="match status" value="1"/>
</dbReference>
<dbReference type="CDD" id="cd08305">
    <property type="entry name" value="Pyrin"/>
    <property type="match status" value="1"/>
</dbReference>
<dbReference type="AlphaFoldDB" id="A0A6P9EX00"/>
<dbReference type="InterPro" id="IPR004020">
    <property type="entry name" value="DAPIN"/>
</dbReference>
<dbReference type="KEGG" id="zca:113932300"/>
<dbReference type="GO" id="GO:0003690">
    <property type="term" value="F:double-stranded DNA binding"/>
    <property type="evidence" value="ECO:0007669"/>
    <property type="project" value="TreeGrafter"/>
</dbReference>
<dbReference type="InterPro" id="IPR004021">
    <property type="entry name" value="HIN200/IF120x"/>
</dbReference>
<protein>
    <submittedName>
        <fullName evidence="8">Gamma-interferon-inducible protein 16</fullName>
    </submittedName>
</protein>
<dbReference type="FunFam" id="2.40.50.140:FF:000101">
    <property type="entry name" value="Myeloid cell nuclear differentiation antigen"/>
    <property type="match status" value="2"/>
</dbReference>
<evidence type="ECO:0000256" key="1">
    <source>
        <dbReference type="ARBA" id="ARBA00004123"/>
    </source>
</evidence>
<dbReference type="FunFam" id="1.10.533.10:FF:000011">
    <property type="entry name" value="Myeloid cell nuclear differentiation antigen"/>
    <property type="match status" value="1"/>
</dbReference>
<feature type="region of interest" description="Disordered" evidence="4">
    <location>
        <begin position="128"/>
        <end position="148"/>
    </location>
</feature>
<dbReference type="OrthoDB" id="9622064at2759"/>
<dbReference type="FunFam" id="2.40.50.140:FF:000105">
    <property type="entry name" value="Myeloid cell nuclear differentiation antigen"/>
    <property type="match status" value="2"/>
</dbReference>
<evidence type="ECO:0000259" key="5">
    <source>
        <dbReference type="PROSITE" id="PS50824"/>
    </source>
</evidence>
<dbReference type="InterPro" id="IPR011029">
    <property type="entry name" value="DEATH-like_dom_sf"/>
</dbReference>
<accession>A0A6P9EX00</accession>
<dbReference type="GO" id="GO:0002218">
    <property type="term" value="P:activation of innate immune response"/>
    <property type="evidence" value="ECO:0007669"/>
    <property type="project" value="InterPro"/>
</dbReference>